<evidence type="ECO:0000256" key="2">
    <source>
        <dbReference type="ARBA" id="ARBA00047762"/>
    </source>
</evidence>
<dbReference type="Gene3D" id="2.60.120.650">
    <property type="entry name" value="Cupin"/>
    <property type="match status" value="1"/>
</dbReference>
<dbReference type="InterPro" id="IPR003347">
    <property type="entry name" value="JmjC_dom"/>
</dbReference>
<dbReference type="SUPFAM" id="SSF51197">
    <property type="entry name" value="Clavaminate synthase-like"/>
    <property type="match status" value="1"/>
</dbReference>
<dbReference type="GO" id="GO:0005634">
    <property type="term" value="C:nucleus"/>
    <property type="evidence" value="ECO:0007669"/>
    <property type="project" value="TreeGrafter"/>
</dbReference>
<organism evidence="5">
    <name type="scientific">Riptortus pedestris</name>
    <name type="common">Bean bug</name>
    <dbReference type="NCBI Taxonomy" id="329032"/>
    <lineage>
        <taxon>Eukaryota</taxon>
        <taxon>Metazoa</taxon>
        <taxon>Ecdysozoa</taxon>
        <taxon>Arthropoda</taxon>
        <taxon>Hexapoda</taxon>
        <taxon>Insecta</taxon>
        <taxon>Pterygota</taxon>
        <taxon>Neoptera</taxon>
        <taxon>Paraneoptera</taxon>
        <taxon>Hemiptera</taxon>
        <taxon>Heteroptera</taxon>
        <taxon>Panheteroptera</taxon>
        <taxon>Pentatomomorpha</taxon>
        <taxon>Coreoidea</taxon>
        <taxon>Alydidae</taxon>
        <taxon>Riptortus</taxon>
    </lineage>
</organism>
<sequence length="392" mass="45810">MVLLELDSLPNIENGSNSSSESFQTFQKNEISYSQFFEKYLYRNEPCVIRGITDDWPSQQLWIHHGKPNIDYLETNYGTSMVPVANCEERYFDSQAKTCMTLSEYAAYWRKYSSASSPSLYLKDWHFMKEYPEEKIYTIPKYFGSDWLNEYLVGQDELKDDYRFVYMGPNGSWTPFHSDVFSSFSWSVNICGEKKWVFFRPGDEEKLRDKFGKLPYSVGTPESAVSSGALLLTQSVGDAVFVPSGWHHQVWNVKETISINHNWINGCNIGKMWEEIVKKLLEVEAEISDCRDMDNWSEHCQLLLNSVHGIDIPHFCSFVFYIAQVRLEALEKNTFLKTTLSHYFFGRNHILFDLFSLEKLFQLMLSTNLPSLITFENVLRNLIESINKYREL</sequence>
<protein>
    <recommendedName>
        <fullName evidence="3">Jumonji domain-containing protein 4</fullName>
    </recommendedName>
</protein>
<dbReference type="EMBL" id="AK418040">
    <property type="protein sequence ID" value="BAN21255.1"/>
    <property type="molecule type" value="mRNA"/>
</dbReference>
<dbReference type="InterPro" id="IPR050910">
    <property type="entry name" value="JMJD6_ArgDemeth/LysHydrox"/>
</dbReference>
<dbReference type="PANTHER" id="PTHR12480:SF6">
    <property type="entry name" value="2-OXOGLUTARATE AND IRON-DEPENDENT OXYGENASE JMJD4"/>
    <property type="match status" value="1"/>
</dbReference>
<dbReference type="AlphaFoldDB" id="R4WKD7"/>
<reference evidence="5" key="1">
    <citation type="journal article" date="2013" name="PLoS ONE">
        <title>Gene expression in gut symbiotic organ of stinkbug affected by extracellular bacterial symbiont.</title>
        <authorList>
            <person name="Futahashi R."/>
            <person name="Tanaka K."/>
            <person name="Tanahashi M."/>
            <person name="Nikoh N."/>
            <person name="Kikuchi Y."/>
            <person name="Lee B.L."/>
            <person name="Fukatsu T."/>
        </authorList>
    </citation>
    <scope>NUCLEOTIDE SEQUENCE</scope>
    <source>
        <tissue evidence="5">Midgut</tissue>
    </source>
</reference>
<dbReference type="PANTHER" id="PTHR12480">
    <property type="entry name" value="ARGININE DEMETHYLASE AND LYSYL-HYDROXYLASE JMJD"/>
    <property type="match status" value="1"/>
</dbReference>
<name>R4WKD7_RIPPE</name>
<dbReference type="GO" id="GO:0005737">
    <property type="term" value="C:cytoplasm"/>
    <property type="evidence" value="ECO:0007669"/>
    <property type="project" value="TreeGrafter"/>
</dbReference>
<comment type="catalytic activity">
    <reaction evidence="2">
        <text>L-lysyl-[protein] + 2-oxoglutarate + O2 = 4-hydroxy-L-lysyl-[protein] + succinate + CO2</text>
        <dbReference type="Rhea" id="RHEA:57156"/>
        <dbReference type="Rhea" id="RHEA-COMP:9752"/>
        <dbReference type="Rhea" id="RHEA-COMP:15084"/>
        <dbReference type="ChEBI" id="CHEBI:15379"/>
        <dbReference type="ChEBI" id="CHEBI:16526"/>
        <dbReference type="ChEBI" id="CHEBI:16810"/>
        <dbReference type="ChEBI" id="CHEBI:29969"/>
        <dbReference type="ChEBI" id="CHEBI:30031"/>
        <dbReference type="ChEBI" id="CHEBI:141495"/>
    </reaction>
</comment>
<dbReference type="PROSITE" id="PS51184">
    <property type="entry name" value="JMJC"/>
    <property type="match status" value="1"/>
</dbReference>
<dbReference type="GO" id="GO:0045905">
    <property type="term" value="P:positive regulation of translational termination"/>
    <property type="evidence" value="ECO:0007669"/>
    <property type="project" value="TreeGrafter"/>
</dbReference>
<evidence type="ECO:0000259" key="4">
    <source>
        <dbReference type="PROSITE" id="PS51184"/>
    </source>
</evidence>
<dbReference type="Pfam" id="PF13621">
    <property type="entry name" value="Cupin_8"/>
    <property type="match status" value="1"/>
</dbReference>
<comment type="similarity">
    <text evidence="1">Belongs to the JMJD6 family.</text>
</comment>
<dbReference type="InterPro" id="IPR041667">
    <property type="entry name" value="Cupin_8"/>
</dbReference>
<evidence type="ECO:0000256" key="1">
    <source>
        <dbReference type="ARBA" id="ARBA00038068"/>
    </source>
</evidence>
<evidence type="ECO:0000256" key="3">
    <source>
        <dbReference type="ARBA" id="ARBA00082904"/>
    </source>
</evidence>
<dbReference type="GO" id="GO:0043565">
    <property type="term" value="F:sequence-specific DNA binding"/>
    <property type="evidence" value="ECO:0007669"/>
    <property type="project" value="TreeGrafter"/>
</dbReference>
<dbReference type="SMART" id="SM00558">
    <property type="entry name" value="JmjC"/>
    <property type="match status" value="1"/>
</dbReference>
<accession>R4WKD7</accession>
<feature type="domain" description="JmjC" evidence="4">
    <location>
        <begin position="128"/>
        <end position="280"/>
    </location>
</feature>
<dbReference type="GO" id="GO:0016706">
    <property type="term" value="F:2-oxoglutarate-dependent dioxygenase activity"/>
    <property type="evidence" value="ECO:0007669"/>
    <property type="project" value="TreeGrafter"/>
</dbReference>
<proteinExistence type="evidence at transcript level"/>
<evidence type="ECO:0000313" key="5">
    <source>
        <dbReference type="EMBL" id="BAN21255.1"/>
    </source>
</evidence>